<accession>A0A4R6QPW6</accession>
<proteinExistence type="predicted"/>
<dbReference type="RefSeq" id="WP_133701050.1">
    <property type="nucleotide sequence ID" value="NZ_SNXS01000003.1"/>
</dbReference>
<gene>
    <name evidence="2" type="ORF">DES47_103244</name>
</gene>
<name>A0A4R6QPW6_9BURK</name>
<dbReference type="OrthoDB" id="7019622at2"/>
<evidence type="ECO:0000313" key="3">
    <source>
        <dbReference type="Proteomes" id="UP000295361"/>
    </source>
</evidence>
<comment type="caution">
    <text evidence="2">The sequence shown here is derived from an EMBL/GenBank/DDBJ whole genome shotgun (WGS) entry which is preliminary data.</text>
</comment>
<dbReference type="Proteomes" id="UP000295361">
    <property type="component" value="Unassembled WGS sequence"/>
</dbReference>
<keyword evidence="1" id="KW-0732">Signal</keyword>
<dbReference type="AlphaFoldDB" id="A0A4R6QPW6"/>
<dbReference type="InParanoid" id="A0A4R6QPW6"/>
<keyword evidence="3" id="KW-1185">Reference proteome</keyword>
<feature type="chain" id="PRO_5021010770" evidence="1">
    <location>
        <begin position="27"/>
        <end position="132"/>
    </location>
</feature>
<sequence length="132" mass="14145">MYRCAISAVAFAAAALSLGFSVSASAQNHRPFPATALRGELVVVQAPDVTLNGQAARLAPGARIRGDNNLMLLSASITGQKLTVHYTIDSYGLLKDLWILNTTELANTPWPQTAEQAASWVFDSGAQTWTKR</sequence>
<reference evidence="2 3" key="1">
    <citation type="submission" date="2019-03" db="EMBL/GenBank/DDBJ databases">
        <title>Genomic Encyclopedia of Type Strains, Phase IV (KMG-IV): sequencing the most valuable type-strain genomes for metagenomic binning, comparative biology and taxonomic classification.</title>
        <authorList>
            <person name="Goeker M."/>
        </authorList>
    </citation>
    <scope>NUCLEOTIDE SEQUENCE [LARGE SCALE GENOMIC DNA]</scope>
    <source>
        <strain evidence="2 3">DSM 16998</strain>
    </source>
</reference>
<organism evidence="2 3">
    <name type="scientific">Roseateles toxinivorans</name>
    <dbReference type="NCBI Taxonomy" id="270368"/>
    <lineage>
        <taxon>Bacteria</taxon>
        <taxon>Pseudomonadati</taxon>
        <taxon>Pseudomonadota</taxon>
        <taxon>Betaproteobacteria</taxon>
        <taxon>Burkholderiales</taxon>
        <taxon>Sphaerotilaceae</taxon>
        <taxon>Roseateles</taxon>
    </lineage>
</organism>
<dbReference type="EMBL" id="SNXS01000003">
    <property type="protein sequence ID" value="TDP71264.1"/>
    <property type="molecule type" value="Genomic_DNA"/>
</dbReference>
<protein>
    <submittedName>
        <fullName evidence="2">Uncharacterized protein</fullName>
    </submittedName>
</protein>
<evidence type="ECO:0000313" key="2">
    <source>
        <dbReference type="EMBL" id="TDP71264.1"/>
    </source>
</evidence>
<evidence type="ECO:0000256" key="1">
    <source>
        <dbReference type="SAM" id="SignalP"/>
    </source>
</evidence>
<feature type="signal peptide" evidence="1">
    <location>
        <begin position="1"/>
        <end position="26"/>
    </location>
</feature>